<dbReference type="AlphaFoldDB" id="A0A7R9ZEY7"/>
<evidence type="ECO:0000256" key="1">
    <source>
        <dbReference type="SAM" id="MobiDB-lite"/>
    </source>
</evidence>
<reference evidence="2" key="1">
    <citation type="submission" date="2021-01" db="EMBL/GenBank/DDBJ databases">
        <authorList>
            <person name="Corre E."/>
            <person name="Pelletier E."/>
            <person name="Niang G."/>
            <person name="Scheremetjew M."/>
            <person name="Finn R."/>
            <person name="Kale V."/>
            <person name="Holt S."/>
            <person name="Cochrane G."/>
            <person name="Meng A."/>
            <person name="Brown T."/>
            <person name="Cohen L."/>
        </authorList>
    </citation>
    <scope>NUCLEOTIDE SEQUENCE</scope>
    <source>
        <strain evidence="2">CCMP147</strain>
    </source>
</reference>
<proteinExistence type="predicted"/>
<protein>
    <submittedName>
        <fullName evidence="2">Uncharacterized protein</fullName>
    </submittedName>
</protein>
<accession>A0A7R9ZEY7</accession>
<dbReference type="EMBL" id="HBED01041366">
    <property type="protein sequence ID" value="CAD8322408.1"/>
    <property type="molecule type" value="Transcribed_RNA"/>
</dbReference>
<organism evidence="2">
    <name type="scientific">Pseudictyota dubia</name>
    <dbReference type="NCBI Taxonomy" id="2749911"/>
    <lineage>
        <taxon>Eukaryota</taxon>
        <taxon>Sar</taxon>
        <taxon>Stramenopiles</taxon>
        <taxon>Ochrophyta</taxon>
        <taxon>Bacillariophyta</taxon>
        <taxon>Mediophyceae</taxon>
        <taxon>Biddulphiophycidae</taxon>
        <taxon>Eupodiscales</taxon>
        <taxon>Odontellaceae</taxon>
        <taxon>Pseudictyota</taxon>
    </lineage>
</organism>
<sequence length="231" mass="25843">MTPEKLLVHKDYPKWIRSKTEKVEVVTAKCEAGKLAWVLIDQAHFHGIPSGGSCVGWFLSAVSPDGFEQYLEKLENHLRRLRNGELKHVNHDPEGHQEGFSALDAIILDFCKGSRTHLYESGKTVQGPHSMASNKFDSRQHRYFTNDAFAHVRGKQSKCDSVEAILERLKKRGMAKVFQNAAKTETWNVDPSSFSDESLLRFFGAVPDLTGGRTQSVGKRKRSDDDGGSAV</sequence>
<feature type="region of interest" description="Disordered" evidence="1">
    <location>
        <begin position="212"/>
        <end position="231"/>
    </location>
</feature>
<name>A0A7R9ZEY7_9STRA</name>
<gene>
    <name evidence="2" type="ORF">TDUB1175_LOCUS20825</name>
</gene>
<evidence type="ECO:0000313" key="2">
    <source>
        <dbReference type="EMBL" id="CAD8322408.1"/>
    </source>
</evidence>